<accession>A0AAD4MBY6</accession>
<dbReference type="InterPro" id="IPR023335">
    <property type="entry name" value="ATP12_ortho_dom_sf"/>
</dbReference>
<evidence type="ECO:0000256" key="3">
    <source>
        <dbReference type="ARBA" id="ARBA00022946"/>
    </source>
</evidence>
<dbReference type="GO" id="GO:0033615">
    <property type="term" value="P:mitochondrial proton-transporting ATP synthase complex assembly"/>
    <property type="evidence" value="ECO:0007669"/>
    <property type="project" value="TreeGrafter"/>
</dbReference>
<evidence type="ECO:0000313" key="6">
    <source>
        <dbReference type="EMBL" id="KAI0306803.1"/>
    </source>
</evidence>
<comment type="subcellular location">
    <subcellularLocation>
        <location evidence="1">Mitochondrion</location>
    </subcellularLocation>
</comment>
<dbReference type="Proteomes" id="UP001203297">
    <property type="component" value="Unassembled WGS sequence"/>
</dbReference>
<dbReference type="InterPro" id="IPR042272">
    <property type="entry name" value="ATP12_ATP_synth-F1-assembly_N"/>
</dbReference>
<sequence>MFTLAQTLKLGIPQHLRYQRVAWTLNRLTSTSSHDASTPVTATNRVEATLKRFWKTVDLEEREGSLSITLDSRPLKTPGGKPLLLPCSKRLSATLIVTEWENQHSVLKSYALPMTSLAARVIDSMNEAGTRADVRKALLNYLDTDTVCFHQDYPDPLVRLQNKHWDPLLTWARDTFDVELLTTTSVLFSAQPKDTKKKLDQALQNLDPWQMAAMERATYTTKSFITALALIHGHITAEQAALVAQVEVASQIERWGEVEDSHDVDYYDVRRHIGSAACLLASI</sequence>
<dbReference type="EMBL" id="WTXG01000003">
    <property type="protein sequence ID" value="KAI0306803.1"/>
    <property type="molecule type" value="Genomic_DNA"/>
</dbReference>
<keyword evidence="3" id="KW-0809">Transit peptide</keyword>
<comment type="caution">
    <text evidence="6">The sequence shown here is derived from an EMBL/GenBank/DDBJ whole genome shotgun (WGS) entry which is preliminary data.</text>
</comment>
<protein>
    <submittedName>
        <fullName evidence="6">ATP12-domain-containing protein</fullName>
    </submittedName>
</protein>
<comment type="similarity">
    <text evidence="2">Belongs to the ATP12 family.</text>
</comment>
<dbReference type="PANTHER" id="PTHR21013">
    <property type="entry name" value="ATP SYNTHASE MITOCHONDRIAL F1 COMPLEX ASSEMBLY FACTOR 2/ATP12 PROTEIN, MITOCHONDRIAL PRECURSOR"/>
    <property type="match status" value="1"/>
</dbReference>
<organism evidence="6 7">
    <name type="scientific">Multifurca ochricompacta</name>
    <dbReference type="NCBI Taxonomy" id="376703"/>
    <lineage>
        <taxon>Eukaryota</taxon>
        <taxon>Fungi</taxon>
        <taxon>Dikarya</taxon>
        <taxon>Basidiomycota</taxon>
        <taxon>Agaricomycotina</taxon>
        <taxon>Agaricomycetes</taxon>
        <taxon>Russulales</taxon>
        <taxon>Russulaceae</taxon>
        <taxon>Multifurca</taxon>
    </lineage>
</organism>
<keyword evidence="5" id="KW-0143">Chaperone</keyword>
<evidence type="ECO:0000256" key="2">
    <source>
        <dbReference type="ARBA" id="ARBA00008231"/>
    </source>
</evidence>
<dbReference type="Pfam" id="PF07542">
    <property type="entry name" value="ATP12"/>
    <property type="match status" value="1"/>
</dbReference>
<keyword evidence="4" id="KW-0496">Mitochondrion</keyword>
<dbReference type="AlphaFoldDB" id="A0AAD4MBY6"/>
<dbReference type="GO" id="GO:0005739">
    <property type="term" value="C:mitochondrion"/>
    <property type="evidence" value="ECO:0007669"/>
    <property type="project" value="UniProtKB-SubCell"/>
</dbReference>
<keyword evidence="7" id="KW-1185">Reference proteome</keyword>
<reference evidence="6" key="1">
    <citation type="journal article" date="2022" name="New Phytol.">
        <title>Evolutionary transition to the ectomycorrhizal habit in the genomes of a hyperdiverse lineage of mushroom-forming fungi.</title>
        <authorList>
            <person name="Looney B."/>
            <person name="Miyauchi S."/>
            <person name="Morin E."/>
            <person name="Drula E."/>
            <person name="Courty P.E."/>
            <person name="Kohler A."/>
            <person name="Kuo A."/>
            <person name="LaButti K."/>
            <person name="Pangilinan J."/>
            <person name="Lipzen A."/>
            <person name="Riley R."/>
            <person name="Andreopoulos W."/>
            <person name="He G."/>
            <person name="Johnson J."/>
            <person name="Nolan M."/>
            <person name="Tritt A."/>
            <person name="Barry K.W."/>
            <person name="Grigoriev I.V."/>
            <person name="Nagy L.G."/>
            <person name="Hibbett D."/>
            <person name="Henrissat B."/>
            <person name="Matheny P.B."/>
            <person name="Labbe J."/>
            <person name="Martin F.M."/>
        </authorList>
    </citation>
    <scope>NUCLEOTIDE SEQUENCE</scope>
    <source>
        <strain evidence="6">BPL690</strain>
    </source>
</reference>
<dbReference type="Gene3D" id="3.30.2180.10">
    <property type="entry name" value="ATP12-like"/>
    <property type="match status" value="1"/>
</dbReference>
<dbReference type="InterPro" id="IPR011419">
    <property type="entry name" value="ATP12_ATP_synth-F1-assembly"/>
</dbReference>
<dbReference type="PANTHER" id="PTHR21013:SF10">
    <property type="entry name" value="ATP SYNTHASE MITOCHONDRIAL F1 COMPLEX ASSEMBLY FACTOR 2"/>
    <property type="match status" value="1"/>
</dbReference>
<evidence type="ECO:0000256" key="4">
    <source>
        <dbReference type="ARBA" id="ARBA00023128"/>
    </source>
</evidence>
<evidence type="ECO:0000256" key="1">
    <source>
        <dbReference type="ARBA" id="ARBA00004173"/>
    </source>
</evidence>
<proteinExistence type="inferred from homology"/>
<evidence type="ECO:0000256" key="5">
    <source>
        <dbReference type="ARBA" id="ARBA00023186"/>
    </source>
</evidence>
<gene>
    <name evidence="6" type="ORF">B0F90DRAFT_1808409</name>
</gene>
<dbReference type="SUPFAM" id="SSF160909">
    <property type="entry name" value="ATP12-like"/>
    <property type="match status" value="1"/>
</dbReference>
<evidence type="ECO:0000313" key="7">
    <source>
        <dbReference type="Proteomes" id="UP001203297"/>
    </source>
</evidence>
<name>A0AAD4MBY6_9AGAM</name>
<dbReference type="Gene3D" id="1.10.3580.10">
    <property type="entry name" value="ATP12 ATPase"/>
    <property type="match status" value="1"/>
</dbReference>